<comment type="caution">
    <text evidence="1">The sequence shown here is derived from an EMBL/GenBank/DDBJ whole genome shotgun (WGS) entry which is preliminary data.</text>
</comment>
<reference evidence="1 2" key="1">
    <citation type="submission" date="2019-12" db="EMBL/GenBank/DDBJ databases">
        <title>Paenibacillus sp. nov., an endophytic bacterium isolated from the stem of Dendrobium.</title>
        <authorList>
            <person name="Zhao R."/>
        </authorList>
    </citation>
    <scope>NUCLEOTIDE SEQUENCE [LARGE SCALE GENOMIC DNA]</scope>
    <source>
        <strain evidence="1 2">HJL G12</strain>
    </source>
</reference>
<dbReference type="Proteomes" id="UP000460318">
    <property type="component" value="Unassembled WGS sequence"/>
</dbReference>
<dbReference type="RefSeq" id="WP_160500735.1">
    <property type="nucleotide sequence ID" value="NZ_WUBI01000006.1"/>
</dbReference>
<gene>
    <name evidence="1" type="ORF">GRF59_26465</name>
</gene>
<name>A0A7X3IP72_9BACL</name>
<evidence type="ECO:0000313" key="2">
    <source>
        <dbReference type="Proteomes" id="UP000460318"/>
    </source>
</evidence>
<proteinExistence type="predicted"/>
<dbReference type="EMBL" id="WUBI01000006">
    <property type="protein sequence ID" value="MWV47143.1"/>
    <property type="molecule type" value="Genomic_DNA"/>
</dbReference>
<keyword evidence="2" id="KW-1185">Reference proteome</keyword>
<organism evidence="1 2">
    <name type="scientific">Paenibacillus dendrobii</name>
    <dbReference type="NCBI Taxonomy" id="2691084"/>
    <lineage>
        <taxon>Bacteria</taxon>
        <taxon>Bacillati</taxon>
        <taxon>Bacillota</taxon>
        <taxon>Bacilli</taxon>
        <taxon>Bacillales</taxon>
        <taxon>Paenibacillaceae</taxon>
        <taxon>Paenibacillus</taxon>
    </lineage>
</organism>
<accession>A0A7X3IP72</accession>
<dbReference type="AlphaFoldDB" id="A0A7X3IP72"/>
<protein>
    <submittedName>
        <fullName evidence="1">Uncharacterized protein</fullName>
    </submittedName>
</protein>
<evidence type="ECO:0000313" key="1">
    <source>
        <dbReference type="EMBL" id="MWV47143.1"/>
    </source>
</evidence>
<sequence>MNHSTSIDECTDTTNKLFTIQERIPFQFKSMIKMQHLAQIHMNSAARMMHPTSAHVCILFSDRALEYMLKAVYMKENHCMFPPPSFTLQEVIQLTAQDSVPDLDGVMFMHTIHFLAGCNELSLLPHMHVSQLQKLLHRVDDVLIRLSTRVASHPSEQYRSIF</sequence>